<keyword evidence="12" id="KW-1185">Reference proteome</keyword>
<feature type="domain" description="Pili assembly chaperone C-terminal" evidence="10">
    <location>
        <begin position="169"/>
        <end position="229"/>
    </location>
</feature>
<evidence type="ECO:0000313" key="11">
    <source>
        <dbReference type="EMBL" id="ORJ50189.1"/>
    </source>
</evidence>
<dbReference type="PANTHER" id="PTHR30251">
    <property type="entry name" value="PILUS ASSEMBLY CHAPERONE"/>
    <property type="match status" value="1"/>
</dbReference>
<dbReference type="SUPFAM" id="SSF49584">
    <property type="entry name" value="Periplasmic chaperone C-domain"/>
    <property type="match status" value="1"/>
</dbReference>
<dbReference type="EMBL" id="MWPR01000014">
    <property type="protein sequence ID" value="ORJ50189.1"/>
    <property type="molecule type" value="Genomic_DNA"/>
</dbReference>
<dbReference type="InterPro" id="IPR008962">
    <property type="entry name" value="PapD-like_sf"/>
</dbReference>
<keyword evidence="4" id="KW-0732">Signal</keyword>
<comment type="caution">
    <text evidence="11">The sequence shown here is derived from an EMBL/GenBank/DDBJ whole genome shotgun (WGS) entry which is preliminary data.</text>
</comment>
<comment type="subcellular location">
    <subcellularLocation>
        <location evidence="1 8">Periplasm</location>
    </subcellularLocation>
</comment>
<keyword evidence="7" id="KW-0393">Immunoglobulin domain</keyword>
<dbReference type="InterPro" id="IPR016148">
    <property type="entry name" value="Pili_assmbl_chaperone_C"/>
</dbReference>
<name>A0ABX3UFD4_KLUIN</name>
<evidence type="ECO:0000256" key="7">
    <source>
        <dbReference type="ARBA" id="ARBA00023319"/>
    </source>
</evidence>
<evidence type="ECO:0000259" key="10">
    <source>
        <dbReference type="Pfam" id="PF02753"/>
    </source>
</evidence>
<comment type="similarity">
    <text evidence="2 8">Belongs to the periplasmic pilus chaperone family.</text>
</comment>
<feature type="domain" description="Pili assembly chaperone N-terminal" evidence="9">
    <location>
        <begin position="23"/>
        <end position="147"/>
    </location>
</feature>
<dbReference type="Pfam" id="PF02753">
    <property type="entry name" value="PapD_C"/>
    <property type="match status" value="1"/>
</dbReference>
<accession>A0ABX3UFD4</accession>
<reference evidence="11 12" key="1">
    <citation type="submission" date="2017-02" db="EMBL/GenBank/DDBJ databases">
        <title>Draft genome sequence of a Kluyvera intermedia isolate from a patient with a pancreatic abscess.</title>
        <authorList>
            <person name="Thele R."/>
        </authorList>
    </citation>
    <scope>NUCLEOTIDE SEQUENCE [LARGE SCALE GENOMIC DNA]</scope>
    <source>
        <strain evidence="11 12">FOSA7093</strain>
    </source>
</reference>
<keyword evidence="6 8" id="KW-0143">Chaperone</keyword>
<evidence type="ECO:0000259" key="9">
    <source>
        <dbReference type="Pfam" id="PF00345"/>
    </source>
</evidence>
<evidence type="ECO:0000256" key="6">
    <source>
        <dbReference type="ARBA" id="ARBA00023186"/>
    </source>
</evidence>
<evidence type="ECO:0008006" key="13">
    <source>
        <dbReference type="Google" id="ProtNLM"/>
    </source>
</evidence>
<dbReference type="PROSITE" id="PS00635">
    <property type="entry name" value="PILI_CHAPERONE"/>
    <property type="match status" value="1"/>
</dbReference>
<dbReference type="SUPFAM" id="SSF49354">
    <property type="entry name" value="PapD-like"/>
    <property type="match status" value="1"/>
</dbReference>
<dbReference type="RefSeq" id="WP_085006221.1">
    <property type="nucleotide sequence ID" value="NZ_MWPR01000014.1"/>
</dbReference>
<dbReference type="PRINTS" id="PR00969">
    <property type="entry name" value="CHAPERONPILI"/>
</dbReference>
<evidence type="ECO:0000256" key="3">
    <source>
        <dbReference type="ARBA" id="ARBA00022558"/>
    </source>
</evidence>
<organism evidence="11 12">
    <name type="scientific">Kluyvera intermedia</name>
    <name type="common">Enterobacter intermedius</name>
    <dbReference type="NCBI Taxonomy" id="61648"/>
    <lineage>
        <taxon>Bacteria</taxon>
        <taxon>Pseudomonadati</taxon>
        <taxon>Pseudomonadota</taxon>
        <taxon>Gammaproteobacteria</taxon>
        <taxon>Enterobacterales</taxon>
        <taxon>Enterobacteriaceae</taxon>
        <taxon>Kluyvera</taxon>
    </lineage>
</organism>
<proteinExistence type="inferred from homology"/>
<dbReference type="PANTHER" id="PTHR30251:SF2">
    <property type="entry name" value="FIMBRIAL CHAPERONE YADV-RELATED"/>
    <property type="match status" value="1"/>
</dbReference>
<dbReference type="InterPro" id="IPR036316">
    <property type="entry name" value="Pili_assmbl_chap_C_dom_sf"/>
</dbReference>
<dbReference type="InterPro" id="IPR018046">
    <property type="entry name" value="Pili_assmbl_chaperone_CS"/>
</dbReference>
<keyword evidence="5" id="KW-0574">Periplasm</keyword>
<dbReference type="InterPro" id="IPR013783">
    <property type="entry name" value="Ig-like_fold"/>
</dbReference>
<evidence type="ECO:0000256" key="5">
    <source>
        <dbReference type="ARBA" id="ARBA00022764"/>
    </source>
</evidence>
<evidence type="ECO:0000256" key="8">
    <source>
        <dbReference type="RuleBase" id="RU003918"/>
    </source>
</evidence>
<dbReference type="Proteomes" id="UP000192521">
    <property type="component" value="Unassembled WGS sequence"/>
</dbReference>
<protein>
    <recommendedName>
        <fullName evidence="13">Molecular chaperone</fullName>
    </recommendedName>
</protein>
<evidence type="ECO:0000256" key="2">
    <source>
        <dbReference type="ARBA" id="ARBA00007399"/>
    </source>
</evidence>
<dbReference type="InterPro" id="IPR050643">
    <property type="entry name" value="Periplasmic_pilus_chap"/>
</dbReference>
<evidence type="ECO:0000256" key="1">
    <source>
        <dbReference type="ARBA" id="ARBA00004418"/>
    </source>
</evidence>
<dbReference type="Gene3D" id="2.60.40.10">
    <property type="entry name" value="Immunoglobulins"/>
    <property type="match status" value="2"/>
</dbReference>
<evidence type="ECO:0000256" key="4">
    <source>
        <dbReference type="ARBA" id="ARBA00022729"/>
    </source>
</evidence>
<keyword evidence="3" id="KW-1029">Fimbrium biogenesis</keyword>
<evidence type="ECO:0000313" key="12">
    <source>
        <dbReference type="Proteomes" id="UP000192521"/>
    </source>
</evidence>
<dbReference type="InterPro" id="IPR001829">
    <property type="entry name" value="Pili_assmbl_chaperone_bac"/>
</dbReference>
<dbReference type="InterPro" id="IPR016147">
    <property type="entry name" value="Pili_assmbl_chaperone_N"/>
</dbReference>
<gene>
    <name evidence="11" type="ORF">B2M27_11335</name>
</gene>
<sequence length="240" mass="26660">MDEVLRRIMSLLLLTISLPIHAGIVITGTRVIYPASKPEVSVSLTNKGKQDTLVQSWIDTGDPVISPEKIDSPFAVIPPISRVNGGKGQSLRIIYTGSQLPADRESVFWLNVLAIPPKIPENEASKSQYLKVAFQTRIKVFYRPKGLEINSDVAPSKLQWRKVARQINITNPTPYYISVASVTWKTNAKEYGIDGDMVAPFSNVTLMVKESLDDAREITFAVVNDRGAINYFNAILKSQE</sequence>
<dbReference type="Pfam" id="PF00345">
    <property type="entry name" value="PapD_N"/>
    <property type="match status" value="1"/>
</dbReference>